<proteinExistence type="predicted"/>
<organism evidence="3 4">
    <name type="scientific">Streptomyces xinghaiensis</name>
    <dbReference type="NCBI Taxonomy" id="1038928"/>
    <lineage>
        <taxon>Bacteria</taxon>
        <taxon>Bacillati</taxon>
        <taxon>Actinomycetota</taxon>
        <taxon>Actinomycetes</taxon>
        <taxon>Kitasatosporales</taxon>
        <taxon>Streptomycetaceae</taxon>
        <taxon>Streptomyces</taxon>
    </lineage>
</organism>
<gene>
    <name evidence="3" type="ORF">SFRA_012410</name>
</gene>
<dbReference type="PROSITE" id="PS51318">
    <property type="entry name" value="TAT"/>
    <property type="match status" value="1"/>
</dbReference>
<dbReference type="Gene3D" id="2.60.130.10">
    <property type="entry name" value="Aromatic compound dioxygenase"/>
    <property type="match status" value="1"/>
</dbReference>
<evidence type="ECO:0000259" key="2">
    <source>
        <dbReference type="Pfam" id="PF00775"/>
    </source>
</evidence>
<keyword evidence="4" id="KW-1185">Reference proteome</keyword>
<dbReference type="Proteomes" id="UP000028058">
    <property type="component" value="Unassembled WGS sequence"/>
</dbReference>
<feature type="domain" description="Intradiol ring-cleavage dioxygenases" evidence="2">
    <location>
        <begin position="96"/>
        <end position="179"/>
    </location>
</feature>
<evidence type="ECO:0000313" key="3">
    <source>
        <dbReference type="EMBL" id="RKM95840.1"/>
    </source>
</evidence>
<name>A0A3M8EXX8_9ACTN</name>
<dbReference type="GO" id="GO:0016702">
    <property type="term" value="F:oxidoreductase activity, acting on single donors with incorporation of molecular oxygen, incorporation of two atoms of oxygen"/>
    <property type="evidence" value="ECO:0007669"/>
    <property type="project" value="InterPro"/>
</dbReference>
<dbReference type="InterPro" id="IPR000627">
    <property type="entry name" value="Intradiol_dOase_C"/>
</dbReference>
<keyword evidence="3" id="KW-0560">Oxidoreductase</keyword>
<feature type="compositionally biased region" description="Basic residues" evidence="1">
    <location>
        <begin position="14"/>
        <end position="26"/>
    </location>
</feature>
<dbReference type="PANTHER" id="PTHR34315">
    <property type="match status" value="1"/>
</dbReference>
<dbReference type="InterPro" id="IPR006311">
    <property type="entry name" value="TAT_signal"/>
</dbReference>
<keyword evidence="3" id="KW-0223">Dioxygenase</keyword>
<dbReference type="PANTHER" id="PTHR34315:SF1">
    <property type="entry name" value="INTRADIOL RING-CLEAVAGE DIOXYGENASES DOMAIN-CONTAINING PROTEIN-RELATED"/>
    <property type="match status" value="1"/>
</dbReference>
<comment type="caution">
    <text evidence="3">The sequence shown here is derived from an EMBL/GenBank/DDBJ whole genome shotgun (WGS) entry which is preliminary data.</text>
</comment>
<dbReference type="EMBL" id="JNAD02000005">
    <property type="protein sequence ID" value="RKM95840.1"/>
    <property type="molecule type" value="Genomic_DNA"/>
</dbReference>
<evidence type="ECO:0000313" key="4">
    <source>
        <dbReference type="Proteomes" id="UP000028058"/>
    </source>
</evidence>
<protein>
    <submittedName>
        <fullName evidence="3">Protocatechuate dioxygenase</fullName>
    </submittedName>
</protein>
<sequence length="273" mass="27869">MTDNPQLPFPRRANTGKHRRKSPVSRRRVIIGGSAAAAATGLGLAGMASAGGSSGGAGAAGSAGGASGLGVCSLTAEVTEGPYALPGALIRNEISEDRPGFPVHYLLTVVDQSAGCAPLPDALVELWHADHLGEYSGFVGRNGHPGEDNGTFCRGGAVTDENGQVELVSIWPGHYTARAVHAHLRVHTDITPTGGSYTGGEIVHTGQLYFDPDTNDRVQAAGPYRENTTPETHLYDDGVYDGGGSASGLLTLTPLGGSPAEGYAATLTIGVNA</sequence>
<dbReference type="InterPro" id="IPR015889">
    <property type="entry name" value="Intradiol_dOase_core"/>
</dbReference>
<accession>A0A3M8EXX8</accession>
<feature type="region of interest" description="Disordered" evidence="1">
    <location>
        <begin position="1"/>
        <end position="26"/>
    </location>
</feature>
<dbReference type="GO" id="GO:0008199">
    <property type="term" value="F:ferric iron binding"/>
    <property type="evidence" value="ECO:0007669"/>
    <property type="project" value="InterPro"/>
</dbReference>
<dbReference type="AlphaFoldDB" id="A0A3M8EXX8"/>
<dbReference type="OrthoDB" id="9800887at2"/>
<dbReference type="Pfam" id="PF00775">
    <property type="entry name" value="Dioxygenase_C"/>
    <property type="match status" value="1"/>
</dbReference>
<evidence type="ECO:0000256" key="1">
    <source>
        <dbReference type="SAM" id="MobiDB-lite"/>
    </source>
</evidence>
<dbReference type="SUPFAM" id="SSF49482">
    <property type="entry name" value="Aromatic compound dioxygenase"/>
    <property type="match status" value="1"/>
</dbReference>
<reference evidence="3 4" key="1">
    <citation type="journal article" date="2014" name="Genome Announc.">
        <title>Draft Genome Sequence of Streptomyces fradiae ATCC 19609, a Strain Highly Sensitive to Antibiotics.</title>
        <authorList>
            <person name="Bekker O.B."/>
            <person name="Klimina K.M."/>
            <person name="Vatlin A.A."/>
            <person name="Zakharevich N.V."/>
            <person name="Kasianov A.S."/>
            <person name="Danilenko V.N."/>
        </authorList>
    </citation>
    <scope>NUCLEOTIDE SEQUENCE [LARGE SCALE GENOMIC DNA]</scope>
    <source>
        <strain evidence="3 4">ATCC 19609</strain>
    </source>
</reference>
<dbReference type="CDD" id="cd03457">
    <property type="entry name" value="intradiol_dioxygenase_like"/>
    <property type="match status" value="1"/>
</dbReference>
<dbReference type="RefSeq" id="WP_043462893.1">
    <property type="nucleotide sequence ID" value="NZ_CP134822.1"/>
</dbReference>